<keyword evidence="2" id="KW-1185">Reference proteome</keyword>
<evidence type="ECO:0000313" key="2">
    <source>
        <dbReference type="Proteomes" id="UP000041625"/>
    </source>
</evidence>
<dbReference type="AlphaFoldDB" id="A0AA87C298"/>
<accession>A0AA87C298</accession>
<gene>
    <name evidence="1" type="ORF">VCR31J2_1310960</name>
</gene>
<reference evidence="1 2" key="1">
    <citation type="submission" date="2014-06" db="EMBL/GenBank/DDBJ databases">
        <authorList>
            <person name="Le Roux F."/>
        </authorList>
    </citation>
    <scope>NUCLEOTIDE SEQUENCE [LARGE SCALE GENOMIC DNA]</scope>
    <source>
        <strain evidence="1 2">J2-31</strain>
    </source>
</reference>
<sequence length="25" mass="2863">MLNFGYPYSVLKLDISVTLLDMRCA</sequence>
<evidence type="ECO:0000313" key="1">
    <source>
        <dbReference type="EMBL" id="CDT80773.1"/>
    </source>
</evidence>
<protein>
    <submittedName>
        <fullName evidence="1">Uncharacterized protein</fullName>
    </submittedName>
</protein>
<comment type="caution">
    <text evidence="1">The sequence shown here is derived from an EMBL/GenBank/DDBJ whole genome shotgun (WGS) entry which is preliminary data.</text>
</comment>
<dbReference type="Proteomes" id="UP000041625">
    <property type="component" value="Unassembled WGS sequence"/>
</dbReference>
<proteinExistence type="predicted"/>
<dbReference type="EMBL" id="CCKJ01000037">
    <property type="protein sequence ID" value="CDT80773.1"/>
    <property type="molecule type" value="Genomic_DNA"/>
</dbReference>
<name>A0AA87C298_9VIBR</name>
<organism evidence="1 2">
    <name type="scientific">Vibrio coralliirubri</name>
    <dbReference type="NCBI Taxonomy" id="1516159"/>
    <lineage>
        <taxon>Bacteria</taxon>
        <taxon>Pseudomonadati</taxon>
        <taxon>Pseudomonadota</taxon>
        <taxon>Gammaproteobacteria</taxon>
        <taxon>Vibrionales</taxon>
        <taxon>Vibrionaceae</taxon>
        <taxon>Vibrio</taxon>
    </lineage>
</organism>